<dbReference type="GO" id="GO:0016705">
    <property type="term" value="F:oxidoreductase activity, acting on paired donors, with incorporation or reduction of molecular oxygen"/>
    <property type="evidence" value="ECO:0007669"/>
    <property type="project" value="InterPro"/>
</dbReference>
<evidence type="ECO:0000256" key="10">
    <source>
        <dbReference type="RuleBase" id="RU000461"/>
    </source>
</evidence>
<dbReference type="STRING" id="946122.A0A0C2WWR3"/>
<feature type="binding site" description="axial binding residue" evidence="9">
    <location>
        <position position="435"/>
    </location>
    <ligand>
        <name>heme</name>
        <dbReference type="ChEBI" id="CHEBI:30413"/>
    </ligand>
    <ligandPart>
        <name>Fe</name>
        <dbReference type="ChEBI" id="CHEBI:18248"/>
    </ligandPart>
</feature>
<gene>
    <name evidence="11" type="ORF">M378DRAFT_199726</name>
</gene>
<dbReference type="PRINTS" id="PR00463">
    <property type="entry name" value="EP450I"/>
</dbReference>
<comment type="pathway">
    <text evidence="2">Secondary metabolite biosynthesis.</text>
</comment>
<dbReference type="InterPro" id="IPR050364">
    <property type="entry name" value="Cytochrome_P450_fung"/>
</dbReference>
<evidence type="ECO:0000256" key="6">
    <source>
        <dbReference type="ARBA" id="ARBA00023002"/>
    </source>
</evidence>
<keyword evidence="6 10" id="KW-0560">Oxidoreductase</keyword>
<keyword evidence="4 9" id="KW-0349">Heme</keyword>
<comment type="cofactor">
    <cofactor evidence="1 9">
        <name>heme</name>
        <dbReference type="ChEBI" id="CHEBI:30413"/>
    </cofactor>
</comment>
<evidence type="ECO:0000256" key="3">
    <source>
        <dbReference type="ARBA" id="ARBA00010617"/>
    </source>
</evidence>
<dbReference type="InterPro" id="IPR036396">
    <property type="entry name" value="Cyt_P450_sf"/>
</dbReference>
<sequence length="506" mass="57012">MALSFPQLLQSQTIAIALLCLTFLSLIRKRLNSSTNLPLPPGPPRHWLFGNTIPKIFGYRKFEEWTKQYGPVFSLQQGLQTIVVIGRVQAAIDIMEKEGTHTADRPRCIAAGETLSGGMRLLMTPAGERFKKMRRALHAYLQPKIVATYGSTIMDRAKQHILDIIEDPIKHQDHAKRYSASVVMVLAYGQWPKGRDDPDIGQVNDCLTRLGNNMRPGYWKVDFYPFLKYVPGYLKELQDGHVKELGLFQRKLFEVRDRMARGEEVQSCFGKYLLERQKELELSDGETAYLAGSMFGAGSDTTASGISVAVMAAACYPNAQRRVQQELEQVIGRNRAPTIADMEVLPQTHAYVLETLRWRPVTAGGFPHRATKELIWGGYRIPEGAIVIGNAWAIGRDPQYFPDPEKFNPQRWFDSNGKLREDLKNYAFGLGRRVCPGQHIATSSIFLNTALILWAMTVEKDPNHPIDELAFTESANAHPMPFKVIFGPRAAETFDGVKELLDEYGI</sequence>
<evidence type="ECO:0000256" key="4">
    <source>
        <dbReference type="ARBA" id="ARBA00022617"/>
    </source>
</evidence>
<dbReference type="AlphaFoldDB" id="A0A0C2WWR3"/>
<dbReference type="PANTHER" id="PTHR46300">
    <property type="entry name" value="P450, PUTATIVE (EUROFUNG)-RELATED-RELATED"/>
    <property type="match status" value="1"/>
</dbReference>
<evidence type="ECO:0000256" key="8">
    <source>
        <dbReference type="ARBA" id="ARBA00023033"/>
    </source>
</evidence>
<dbReference type="GO" id="GO:0004497">
    <property type="term" value="F:monooxygenase activity"/>
    <property type="evidence" value="ECO:0007669"/>
    <property type="project" value="UniProtKB-KW"/>
</dbReference>
<dbReference type="Gene3D" id="1.10.630.10">
    <property type="entry name" value="Cytochrome P450"/>
    <property type="match status" value="1"/>
</dbReference>
<dbReference type="SUPFAM" id="SSF48264">
    <property type="entry name" value="Cytochrome P450"/>
    <property type="match status" value="1"/>
</dbReference>
<organism evidence="11 12">
    <name type="scientific">Amanita muscaria (strain Koide BX008)</name>
    <dbReference type="NCBI Taxonomy" id="946122"/>
    <lineage>
        <taxon>Eukaryota</taxon>
        <taxon>Fungi</taxon>
        <taxon>Dikarya</taxon>
        <taxon>Basidiomycota</taxon>
        <taxon>Agaricomycotina</taxon>
        <taxon>Agaricomycetes</taxon>
        <taxon>Agaricomycetidae</taxon>
        <taxon>Agaricales</taxon>
        <taxon>Pluteineae</taxon>
        <taxon>Amanitaceae</taxon>
        <taxon>Amanita</taxon>
    </lineage>
</organism>
<evidence type="ECO:0008006" key="13">
    <source>
        <dbReference type="Google" id="ProtNLM"/>
    </source>
</evidence>
<dbReference type="HOGENOM" id="CLU_001570_2_1_1"/>
<keyword evidence="5 9" id="KW-0479">Metal-binding</keyword>
<reference evidence="11 12" key="1">
    <citation type="submission" date="2014-04" db="EMBL/GenBank/DDBJ databases">
        <title>Evolutionary Origins and Diversification of the Mycorrhizal Mutualists.</title>
        <authorList>
            <consortium name="DOE Joint Genome Institute"/>
            <consortium name="Mycorrhizal Genomics Consortium"/>
            <person name="Kohler A."/>
            <person name="Kuo A."/>
            <person name="Nagy L.G."/>
            <person name="Floudas D."/>
            <person name="Copeland A."/>
            <person name="Barry K.W."/>
            <person name="Cichocki N."/>
            <person name="Veneault-Fourrey C."/>
            <person name="LaButti K."/>
            <person name="Lindquist E.A."/>
            <person name="Lipzen A."/>
            <person name="Lundell T."/>
            <person name="Morin E."/>
            <person name="Murat C."/>
            <person name="Riley R."/>
            <person name="Ohm R."/>
            <person name="Sun H."/>
            <person name="Tunlid A."/>
            <person name="Henrissat B."/>
            <person name="Grigoriev I.V."/>
            <person name="Hibbett D.S."/>
            <person name="Martin F."/>
        </authorList>
    </citation>
    <scope>NUCLEOTIDE SEQUENCE [LARGE SCALE GENOMIC DNA]</scope>
    <source>
        <strain evidence="11 12">Koide BX008</strain>
    </source>
</reference>
<dbReference type="Proteomes" id="UP000054549">
    <property type="component" value="Unassembled WGS sequence"/>
</dbReference>
<keyword evidence="7 9" id="KW-0408">Iron</keyword>
<evidence type="ECO:0000256" key="9">
    <source>
        <dbReference type="PIRSR" id="PIRSR602401-1"/>
    </source>
</evidence>
<dbReference type="GO" id="GO:0005506">
    <property type="term" value="F:iron ion binding"/>
    <property type="evidence" value="ECO:0007669"/>
    <property type="project" value="InterPro"/>
</dbReference>
<evidence type="ECO:0000256" key="5">
    <source>
        <dbReference type="ARBA" id="ARBA00022723"/>
    </source>
</evidence>
<dbReference type="PANTHER" id="PTHR46300:SF1">
    <property type="entry name" value="P450, PUTATIVE (EUROFUNG)-RELATED"/>
    <property type="match status" value="1"/>
</dbReference>
<comment type="similarity">
    <text evidence="3 10">Belongs to the cytochrome P450 family.</text>
</comment>
<keyword evidence="12" id="KW-1185">Reference proteome</keyword>
<dbReference type="InterPro" id="IPR001128">
    <property type="entry name" value="Cyt_P450"/>
</dbReference>
<evidence type="ECO:0000256" key="1">
    <source>
        <dbReference type="ARBA" id="ARBA00001971"/>
    </source>
</evidence>
<dbReference type="InParanoid" id="A0A0C2WWR3"/>
<name>A0A0C2WWR3_AMAMK</name>
<evidence type="ECO:0000256" key="7">
    <source>
        <dbReference type="ARBA" id="ARBA00023004"/>
    </source>
</evidence>
<evidence type="ECO:0000313" key="12">
    <source>
        <dbReference type="Proteomes" id="UP000054549"/>
    </source>
</evidence>
<keyword evidence="8 10" id="KW-0503">Monooxygenase</keyword>
<dbReference type="InterPro" id="IPR017972">
    <property type="entry name" value="Cyt_P450_CS"/>
</dbReference>
<dbReference type="PROSITE" id="PS00086">
    <property type="entry name" value="CYTOCHROME_P450"/>
    <property type="match status" value="1"/>
</dbReference>
<dbReference type="EMBL" id="KN818293">
    <property type="protein sequence ID" value="KIL60793.1"/>
    <property type="molecule type" value="Genomic_DNA"/>
</dbReference>
<evidence type="ECO:0000313" key="11">
    <source>
        <dbReference type="EMBL" id="KIL60793.1"/>
    </source>
</evidence>
<proteinExistence type="inferred from homology"/>
<dbReference type="OrthoDB" id="2789670at2759"/>
<dbReference type="GO" id="GO:0020037">
    <property type="term" value="F:heme binding"/>
    <property type="evidence" value="ECO:0007669"/>
    <property type="project" value="InterPro"/>
</dbReference>
<dbReference type="PRINTS" id="PR00385">
    <property type="entry name" value="P450"/>
</dbReference>
<protein>
    <recommendedName>
        <fullName evidence="13">Cytochrome P450</fullName>
    </recommendedName>
</protein>
<dbReference type="Pfam" id="PF00067">
    <property type="entry name" value="p450"/>
    <property type="match status" value="1"/>
</dbReference>
<dbReference type="CDD" id="cd11065">
    <property type="entry name" value="CYP64-like"/>
    <property type="match status" value="1"/>
</dbReference>
<dbReference type="InterPro" id="IPR002401">
    <property type="entry name" value="Cyt_P450_E_grp-I"/>
</dbReference>
<accession>A0A0C2WWR3</accession>
<evidence type="ECO:0000256" key="2">
    <source>
        <dbReference type="ARBA" id="ARBA00005179"/>
    </source>
</evidence>